<evidence type="ECO:0000256" key="5">
    <source>
        <dbReference type="ARBA" id="ARBA00022679"/>
    </source>
</evidence>
<keyword evidence="9" id="KW-0472">Membrane</keyword>
<keyword evidence="11" id="KW-1185">Reference proteome</keyword>
<dbReference type="NCBIfam" id="TIGR00080">
    <property type="entry name" value="pimt"/>
    <property type="match status" value="1"/>
</dbReference>
<evidence type="ECO:0000256" key="2">
    <source>
        <dbReference type="ARBA" id="ARBA00005369"/>
    </source>
</evidence>
<dbReference type="GO" id="GO:0005737">
    <property type="term" value="C:cytoplasm"/>
    <property type="evidence" value="ECO:0007669"/>
    <property type="project" value="UniProtKB-SubCell"/>
</dbReference>
<comment type="catalytic activity">
    <reaction evidence="7">
        <text>[protein]-L-isoaspartate + S-adenosyl-L-methionine = [protein]-L-isoaspartate alpha-methyl ester + S-adenosyl-L-homocysteine</text>
        <dbReference type="Rhea" id="RHEA:12705"/>
        <dbReference type="Rhea" id="RHEA-COMP:12143"/>
        <dbReference type="Rhea" id="RHEA-COMP:12144"/>
        <dbReference type="ChEBI" id="CHEBI:57856"/>
        <dbReference type="ChEBI" id="CHEBI:59789"/>
        <dbReference type="ChEBI" id="CHEBI:90596"/>
        <dbReference type="ChEBI" id="CHEBI:90598"/>
        <dbReference type="EC" id="2.1.1.77"/>
    </reaction>
</comment>
<dbReference type="GeneID" id="25566103"/>
<keyword evidence="4 7" id="KW-0489">Methyltransferase</keyword>
<evidence type="ECO:0000256" key="4">
    <source>
        <dbReference type="ARBA" id="ARBA00022603"/>
    </source>
</evidence>
<proteinExistence type="inferred from homology"/>
<dbReference type="PANTHER" id="PTHR11579">
    <property type="entry name" value="PROTEIN-L-ISOASPARTATE O-METHYLTRANSFERASE"/>
    <property type="match status" value="1"/>
</dbReference>
<evidence type="ECO:0000256" key="9">
    <source>
        <dbReference type="SAM" id="Phobius"/>
    </source>
</evidence>
<evidence type="ECO:0000256" key="6">
    <source>
        <dbReference type="ARBA" id="ARBA00022691"/>
    </source>
</evidence>
<organism evidence="10 11">
    <name type="scientific">Thecamonas trahens ATCC 50062</name>
    <dbReference type="NCBI Taxonomy" id="461836"/>
    <lineage>
        <taxon>Eukaryota</taxon>
        <taxon>Apusozoa</taxon>
        <taxon>Apusomonadida</taxon>
        <taxon>Apusomonadidae</taxon>
        <taxon>Thecamonas</taxon>
    </lineage>
</organism>
<dbReference type="AlphaFoldDB" id="A0A0L0DF66"/>
<keyword evidence="5 7" id="KW-0808">Transferase</keyword>
<dbReference type="InterPro" id="IPR000682">
    <property type="entry name" value="PCMT"/>
</dbReference>
<keyword evidence="9" id="KW-0812">Transmembrane</keyword>
<accession>A0A0L0DF66</accession>
<dbReference type="OMA" id="QDSPCPI"/>
<name>A0A0L0DF66_THETB</name>
<dbReference type="PROSITE" id="PS01279">
    <property type="entry name" value="PCMT"/>
    <property type="match status" value="1"/>
</dbReference>
<feature type="transmembrane region" description="Helical" evidence="9">
    <location>
        <begin position="31"/>
        <end position="51"/>
    </location>
</feature>
<dbReference type="Gene3D" id="3.40.50.150">
    <property type="entry name" value="Vaccinia Virus protein VP39"/>
    <property type="match status" value="1"/>
</dbReference>
<reference evidence="10 11" key="1">
    <citation type="submission" date="2010-05" db="EMBL/GenBank/DDBJ databases">
        <title>The Genome Sequence of Thecamonas trahens ATCC 50062.</title>
        <authorList>
            <consortium name="The Broad Institute Genome Sequencing Platform"/>
            <person name="Russ C."/>
            <person name="Cuomo C."/>
            <person name="Shea T."/>
            <person name="Young S.K."/>
            <person name="Zeng Q."/>
            <person name="Koehrsen M."/>
            <person name="Haas B."/>
            <person name="Borodovsky M."/>
            <person name="Guigo R."/>
            <person name="Alvarado L."/>
            <person name="Berlin A."/>
            <person name="Bochicchio J."/>
            <person name="Borenstein D."/>
            <person name="Chapman S."/>
            <person name="Chen Z."/>
            <person name="Freedman E."/>
            <person name="Gellesch M."/>
            <person name="Goldberg J."/>
            <person name="Griggs A."/>
            <person name="Gujja S."/>
            <person name="Heilman E."/>
            <person name="Heiman D."/>
            <person name="Hepburn T."/>
            <person name="Howarth C."/>
            <person name="Jen D."/>
            <person name="Larson L."/>
            <person name="Mehta T."/>
            <person name="Park D."/>
            <person name="Pearson M."/>
            <person name="Roberts A."/>
            <person name="Saif S."/>
            <person name="Shenoy N."/>
            <person name="Sisk P."/>
            <person name="Stolte C."/>
            <person name="Sykes S."/>
            <person name="Thomson T."/>
            <person name="Walk T."/>
            <person name="White J."/>
            <person name="Yandava C."/>
            <person name="Burger G."/>
            <person name="Gray M.W."/>
            <person name="Holland P.W.H."/>
            <person name="King N."/>
            <person name="Lang F.B.F."/>
            <person name="Roger A.J."/>
            <person name="Ruiz-Trillo I."/>
            <person name="Lander E."/>
            <person name="Nusbaum C."/>
        </authorList>
    </citation>
    <scope>NUCLEOTIDE SEQUENCE [LARGE SCALE GENOMIC DNA]</scope>
    <source>
        <strain evidence="10 11">ATCC 50062</strain>
    </source>
</reference>
<evidence type="ECO:0000256" key="8">
    <source>
        <dbReference type="SAM" id="MobiDB-lite"/>
    </source>
</evidence>
<dbReference type="RefSeq" id="XP_013756573.1">
    <property type="nucleotide sequence ID" value="XM_013901119.1"/>
</dbReference>
<dbReference type="OrthoDB" id="73890at2759"/>
<dbReference type="InterPro" id="IPR029063">
    <property type="entry name" value="SAM-dependent_MTases_sf"/>
</dbReference>
<evidence type="ECO:0000256" key="3">
    <source>
        <dbReference type="ARBA" id="ARBA00022490"/>
    </source>
</evidence>
<keyword evidence="9" id="KW-1133">Transmembrane helix</keyword>
<dbReference type="SUPFAM" id="SSF53335">
    <property type="entry name" value="S-adenosyl-L-methionine-dependent methyltransferases"/>
    <property type="match status" value="1"/>
</dbReference>
<feature type="region of interest" description="Disordered" evidence="8">
    <location>
        <begin position="59"/>
        <end position="92"/>
    </location>
</feature>
<evidence type="ECO:0000256" key="1">
    <source>
        <dbReference type="ARBA" id="ARBA00004496"/>
    </source>
</evidence>
<dbReference type="CDD" id="cd02440">
    <property type="entry name" value="AdoMet_MTases"/>
    <property type="match status" value="1"/>
</dbReference>
<evidence type="ECO:0000313" key="10">
    <source>
        <dbReference type="EMBL" id="KNC50865.1"/>
    </source>
</evidence>
<sequence>MSGGKRSKEDGTTVMGREMGEIRGWLRGRHVTVGGVTVCVMLAVIVCVADLDLIQYMPPTGSDGPEPARSEKTDVPLSPVRPKGVHRQSTMAWRSSASTNTRLVEALVRHDVIRSEAVAAAMKAVDRSLFAPSEPYLDAPVYLGWGATISAPHMHAHALEVLVEHLHPDAKLLDVGFGSGYLAAAFAVVIGDGGAGAVYGIEHIDELAEMGRANVAAWQAKTDTPHATIHLSVGNGWDGLPGAGPFDAIHVGAAADDVPASLFDQLAIGGRLIIPVGPDGGYQELVQVDRVDADSYSETVLMGVKYVPLTQTPQAQLDRV</sequence>
<dbReference type="PANTHER" id="PTHR11579:SF0">
    <property type="entry name" value="PROTEIN-L-ISOASPARTATE(D-ASPARTATE) O-METHYLTRANSFERASE"/>
    <property type="match status" value="1"/>
</dbReference>
<comment type="similarity">
    <text evidence="2 7">Belongs to the methyltransferase superfamily. L-isoaspartyl/D-aspartyl protein methyltransferase family.</text>
</comment>
<dbReference type="Pfam" id="PF01135">
    <property type="entry name" value="PCMT"/>
    <property type="match status" value="1"/>
</dbReference>
<dbReference type="Proteomes" id="UP000054408">
    <property type="component" value="Unassembled WGS sequence"/>
</dbReference>
<comment type="subcellular location">
    <subcellularLocation>
        <location evidence="1">Cytoplasm</location>
    </subcellularLocation>
</comment>
<dbReference type="EC" id="2.1.1.77" evidence="7"/>
<dbReference type="EMBL" id="GL349463">
    <property type="protein sequence ID" value="KNC50865.1"/>
    <property type="molecule type" value="Genomic_DNA"/>
</dbReference>
<dbReference type="eggNOG" id="KOG1661">
    <property type="taxonomic scope" value="Eukaryota"/>
</dbReference>
<dbReference type="STRING" id="461836.A0A0L0DF66"/>
<keyword evidence="3" id="KW-0963">Cytoplasm</keyword>
<evidence type="ECO:0000256" key="7">
    <source>
        <dbReference type="RuleBase" id="RU003802"/>
    </source>
</evidence>
<gene>
    <name evidence="10" type="ORF">AMSG_07097</name>
</gene>
<dbReference type="GO" id="GO:0004719">
    <property type="term" value="F:protein-L-isoaspartate (D-aspartate) O-methyltransferase activity"/>
    <property type="evidence" value="ECO:0007669"/>
    <property type="project" value="UniProtKB-UniRule"/>
</dbReference>
<keyword evidence="6 7" id="KW-0949">S-adenosyl-L-methionine</keyword>
<evidence type="ECO:0000313" key="11">
    <source>
        <dbReference type="Proteomes" id="UP000054408"/>
    </source>
</evidence>
<dbReference type="GO" id="GO:0032259">
    <property type="term" value="P:methylation"/>
    <property type="evidence" value="ECO:0007669"/>
    <property type="project" value="UniProtKB-KW"/>
</dbReference>
<protein>
    <recommendedName>
        <fullName evidence="7">Protein-L-isoaspartate O-methyltransferase</fullName>
        <ecNumber evidence="7">2.1.1.77</ecNumber>
    </recommendedName>
</protein>